<organism evidence="1 2">
    <name type="scientific">Nostocoides japonicum T1-X7</name>
    <dbReference type="NCBI Taxonomy" id="1194083"/>
    <lineage>
        <taxon>Bacteria</taxon>
        <taxon>Bacillati</taxon>
        <taxon>Actinomycetota</taxon>
        <taxon>Actinomycetes</taxon>
        <taxon>Micrococcales</taxon>
        <taxon>Intrasporangiaceae</taxon>
        <taxon>Nostocoides</taxon>
    </lineage>
</organism>
<evidence type="ECO:0000313" key="2">
    <source>
        <dbReference type="Proteomes" id="UP000035721"/>
    </source>
</evidence>
<accession>A0A077LTD7</accession>
<proteinExistence type="predicted"/>
<dbReference type="STRING" id="1194083.BN12_1410014"/>
<reference evidence="1 2" key="1">
    <citation type="journal article" date="2013" name="ISME J.">
        <title>A metabolic model for members of the genus Tetrasphaera involved in enhanced biological phosphorus removal.</title>
        <authorList>
            <person name="Kristiansen R."/>
            <person name="Nguyen H.T.T."/>
            <person name="Saunders A.M."/>
            <person name="Nielsen J.L."/>
            <person name="Wimmer R."/>
            <person name="Le V.Q."/>
            <person name="McIlroy S.J."/>
            <person name="Petrovski S."/>
            <person name="Seviour R.J."/>
            <person name="Calteau A."/>
            <person name="Nielsen K.L."/>
            <person name="Nielsen P.H."/>
        </authorList>
    </citation>
    <scope>NUCLEOTIDE SEQUENCE [LARGE SCALE GENOMIC DNA]</scope>
    <source>
        <strain evidence="1 2">T1-X7</strain>
    </source>
</reference>
<evidence type="ECO:0000313" key="1">
    <source>
        <dbReference type="EMBL" id="CCH76718.1"/>
    </source>
</evidence>
<name>A0A077LTD7_9MICO</name>
<comment type="caution">
    <text evidence="1">The sequence shown here is derived from an EMBL/GenBank/DDBJ whole genome shotgun (WGS) entry which is preliminary data.</text>
</comment>
<dbReference type="Proteomes" id="UP000035721">
    <property type="component" value="Unassembled WGS sequence"/>
</dbReference>
<dbReference type="EMBL" id="CAJB01000048">
    <property type="protein sequence ID" value="CCH76718.1"/>
    <property type="molecule type" value="Genomic_DNA"/>
</dbReference>
<gene>
    <name evidence="1" type="ORF">BN12_1410014</name>
</gene>
<dbReference type="AlphaFoldDB" id="A0A077LTD7"/>
<protein>
    <recommendedName>
        <fullName evidence="3">Methyltransferase</fullName>
    </recommendedName>
</protein>
<keyword evidence="2" id="KW-1185">Reference proteome</keyword>
<dbReference type="OrthoDB" id="9793351at2"/>
<sequence>MLLDVDNGPGFLVHEHNDRLYADTGLLAAYEALAPGGLLVVWSSHASPGLLAGLVEVGEPRGGSAGERVLTVTRDGRTLDYALYTLRRP</sequence>
<evidence type="ECO:0008006" key="3">
    <source>
        <dbReference type="Google" id="ProtNLM"/>
    </source>
</evidence>